<dbReference type="AlphaFoldDB" id="A0A8S0XL58"/>
<name>A0A8S0XL58_CYCAE</name>
<evidence type="ECO:0000313" key="2">
    <source>
        <dbReference type="Proteomes" id="UP000467700"/>
    </source>
</evidence>
<proteinExistence type="predicted"/>
<sequence>MISRFPQELVDLFIDSLAEQSESDTTRRDALYACTYVSRSFSHRARHHLFRKIKLHDDLNPDISSRLSSLHKLLSWSSAATLQSGRSGIGRLTQYVKEFAFHLSNTEKGVDHVMLEYDKAGTLTSILNELHGPDHGITKFVLFLHWQSINYACLSDNLRHAFLALVRSPRLRYLRICNINGLPTNFLVNSHIKHLHLYECMAAEEIVVYPPVSSVRPSHYPRLESLDTDHELPLTYFENPDHVKSIARSDACSSSFAHLRTVSLTVLVAPDFDDVMGILSRIEDTLEHLTLHYYVIETPLAPEHLFDLTRHSNLRHLCLYHNGGLTLSAGPGTALDDIVLMLCTIRLPPSLLTLELVVILEGENNTPGLFLDSFLGHQWAYLDATLSTPSFHAIHRLILTLHFGKSATNKGAENFFLRKRIKTLLKAALPSASTNKRLNLVINVVSSVQEESWTPRTIADLSSNEGDN</sequence>
<comment type="caution">
    <text evidence="1">The sequence shown here is derived from an EMBL/GenBank/DDBJ whole genome shotgun (WGS) entry which is preliminary data.</text>
</comment>
<dbReference type="OrthoDB" id="2788229at2759"/>
<keyword evidence="2" id="KW-1185">Reference proteome</keyword>
<accession>A0A8S0XL58</accession>
<gene>
    <name evidence="1" type="ORF">AAE3_LOCUS7618</name>
</gene>
<dbReference type="SUPFAM" id="SSF52047">
    <property type="entry name" value="RNI-like"/>
    <property type="match status" value="1"/>
</dbReference>
<dbReference type="EMBL" id="CACVBS010000048">
    <property type="protein sequence ID" value="CAA7265323.1"/>
    <property type="molecule type" value="Genomic_DNA"/>
</dbReference>
<dbReference type="Proteomes" id="UP000467700">
    <property type="component" value="Unassembled WGS sequence"/>
</dbReference>
<organism evidence="1 2">
    <name type="scientific">Cyclocybe aegerita</name>
    <name type="common">Black poplar mushroom</name>
    <name type="synonym">Agrocybe aegerita</name>
    <dbReference type="NCBI Taxonomy" id="1973307"/>
    <lineage>
        <taxon>Eukaryota</taxon>
        <taxon>Fungi</taxon>
        <taxon>Dikarya</taxon>
        <taxon>Basidiomycota</taxon>
        <taxon>Agaricomycotina</taxon>
        <taxon>Agaricomycetes</taxon>
        <taxon>Agaricomycetidae</taxon>
        <taxon>Agaricales</taxon>
        <taxon>Agaricineae</taxon>
        <taxon>Bolbitiaceae</taxon>
        <taxon>Cyclocybe</taxon>
    </lineage>
</organism>
<protein>
    <submittedName>
        <fullName evidence="1">Uncharacterized protein</fullName>
    </submittedName>
</protein>
<evidence type="ECO:0000313" key="1">
    <source>
        <dbReference type="EMBL" id="CAA7265323.1"/>
    </source>
</evidence>
<reference evidence="1 2" key="1">
    <citation type="submission" date="2020-01" db="EMBL/GenBank/DDBJ databases">
        <authorList>
            <person name="Gupta K D."/>
        </authorList>
    </citation>
    <scope>NUCLEOTIDE SEQUENCE [LARGE SCALE GENOMIC DNA]</scope>
</reference>